<evidence type="ECO:0000313" key="3">
    <source>
        <dbReference type="Proteomes" id="UP001221757"/>
    </source>
</evidence>
<dbReference type="AlphaFoldDB" id="A0AAD7DUA2"/>
<name>A0AAD7DUA2_MYCRO</name>
<evidence type="ECO:0000313" key="2">
    <source>
        <dbReference type="EMBL" id="KAJ7699072.1"/>
    </source>
</evidence>
<gene>
    <name evidence="2" type="ORF">B0H17DRAFT_1328464</name>
</gene>
<evidence type="ECO:0000256" key="1">
    <source>
        <dbReference type="SAM" id="MobiDB-lite"/>
    </source>
</evidence>
<feature type="compositionally biased region" description="Low complexity" evidence="1">
    <location>
        <begin position="1"/>
        <end position="17"/>
    </location>
</feature>
<feature type="non-terminal residue" evidence="2">
    <location>
        <position position="1"/>
    </location>
</feature>
<dbReference type="EMBL" id="JARKIE010000024">
    <property type="protein sequence ID" value="KAJ7699072.1"/>
    <property type="molecule type" value="Genomic_DNA"/>
</dbReference>
<keyword evidence="3" id="KW-1185">Reference proteome</keyword>
<protein>
    <submittedName>
        <fullName evidence="2">Uncharacterized protein</fullName>
    </submittedName>
</protein>
<feature type="region of interest" description="Disordered" evidence="1">
    <location>
        <begin position="89"/>
        <end position="115"/>
    </location>
</feature>
<feature type="non-terminal residue" evidence="2">
    <location>
        <position position="162"/>
    </location>
</feature>
<dbReference type="Proteomes" id="UP001221757">
    <property type="component" value="Unassembled WGS sequence"/>
</dbReference>
<feature type="region of interest" description="Disordered" evidence="1">
    <location>
        <begin position="1"/>
        <end position="23"/>
    </location>
</feature>
<proteinExistence type="predicted"/>
<organism evidence="2 3">
    <name type="scientific">Mycena rosella</name>
    <name type="common">Pink bonnet</name>
    <name type="synonym">Agaricus rosellus</name>
    <dbReference type="NCBI Taxonomy" id="1033263"/>
    <lineage>
        <taxon>Eukaryota</taxon>
        <taxon>Fungi</taxon>
        <taxon>Dikarya</taxon>
        <taxon>Basidiomycota</taxon>
        <taxon>Agaricomycotina</taxon>
        <taxon>Agaricomycetes</taxon>
        <taxon>Agaricomycetidae</taxon>
        <taxon>Agaricales</taxon>
        <taxon>Marasmiineae</taxon>
        <taxon>Mycenaceae</taxon>
        <taxon>Mycena</taxon>
    </lineage>
</organism>
<accession>A0AAD7DUA2</accession>
<comment type="caution">
    <text evidence="2">The sequence shown here is derived from an EMBL/GenBank/DDBJ whole genome shotgun (WGS) entry which is preliminary data.</text>
</comment>
<reference evidence="2" key="1">
    <citation type="submission" date="2023-03" db="EMBL/GenBank/DDBJ databases">
        <title>Massive genome expansion in bonnet fungi (Mycena s.s.) driven by repeated elements and novel gene families across ecological guilds.</title>
        <authorList>
            <consortium name="Lawrence Berkeley National Laboratory"/>
            <person name="Harder C.B."/>
            <person name="Miyauchi S."/>
            <person name="Viragh M."/>
            <person name="Kuo A."/>
            <person name="Thoen E."/>
            <person name="Andreopoulos B."/>
            <person name="Lu D."/>
            <person name="Skrede I."/>
            <person name="Drula E."/>
            <person name="Henrissat B."/>
            <person name="Morin E."/>
            <person name="Kohler A."/>
            <person name="Barry K."/>
            <person name="LaButti K."/>
            <person name="Morin E."/>
            <person name="Salamov A."/>
            <person name="Lipzen A."/>
            <person name="Mereny Z."/>
            <person name="Hegedus B."/>
            <person name="Baldrian P."/>
            <person name="Stursova M."/>
            <person name="Weitz H."/>
            <person name="Taylor A."/>
            <person name="Grigoriev I.V."/>
            <person name="Nagy L.G."/>
            <person name="Martin F."/>
            <person name="Kauserud H."/>
        </authorList>
    </citation>
    <scope>NUCLEOTIDE SEQUENCE</scope>
    <source>
        <strain evidence="2">CBHHK067</strain>
    </source>
</reference>
<sequence>CAAAAASRRFPPRAAAASRRRFPPHAAAASRCARCCYIRHPGNSPFAASRRLRHCFPPSRLPAAASRLPPPAPSCTIRAPGNLLPVPPRFTHTPSAPPPASAPVHPVHPRPRPPLLSSASKQLNNLYLIHPIDDSISFIHFIPPPLAFPYNFDPHYKRWTWK</sequence>